<protein>
    <recommendedName>
        <fullName evidence="21">Carbamoyl phosphate synthase large chain, C-terminal section</fullName>
        <ecNumber evidence="16">6.3.4.16</ecNumber>
        <ecNumber evidence="6">6.3.5.5</ecNumber>
    </recommendedName>
    <alternativeName>
        <fullName evidence="22">Carbamoyl phosphate synthetase ammonia chain</fullName>
    </alternativeName>
</protein>
<comment type="catalytic activity">
    <reaction evidence="17">
        <text>hydrogencarbonate + NH4(+) + 2 ATP = carbamoyl phosphate + 2 ADP + phosphate + 2 H(+)</text>
        <dbReference type="Rhea" id="RHEA:18029"/>
        <dbReference type="ChEBI" id="CHEBI:15378"/>
        <dbReference type="ChEBI" id="CHEBI:17544"/>
        <dbReference type="ChEBI" id="CHEBI:28938"/>
        <dbReference type="ChEBI" id="CHEBI:30616"/>
        <dbReference type="ChEBI" id="CHEBI:43474"/>
        <dbReference type="ChEBI" id="CHEBI:58228"/>
        <dbReference type="ChEBI" id="CHEBI:456216"/>
        <dbReference type="EC" id="6.3.4.16"/>
    </reaction>
</comment>
<dbReference type="GO" id="GO:0044205">
    <property type="term" value="P:'de novo' UMP biosynthetic process"/>
    <property type="evidence" value="ECO:0007669"/>
    <property type="project" value="UniProtKB-UniPathway"/>
</dbReference>
<comment type="catalytic activity">
    <reaction evidence="18">
        <text>hydrogencarbonate + L-glutamine + 2 ATP + H2O = carbamoyl phosphate + L-glutamate + 2 ADP + phosphate + 2 H(+)</text>
        <dbReference type="Rhea" id="RHEA:18633"/>
        <dbReference type="ChEBI" id="CHEBI:15377"/>
        <dbReference type="ChEBI" id="CHEBI:15378"/>
        <dbReference type="ChEBI" id="CHEBI:17544"/>
        <dbReference type="ChEBI" id="CHEBI:29985"/>
        <dbReference type="ChEBI" id="CHEBI:30616"/>
        <dbReference type="ChEBI" id="CHEBI:43474"/>
        <dbReference type="ChEBI" id="CHEBI:58228"/>
        <dbReference type="ChEBI" id="CHEBI:58359"/>
        <dbReference type="ChEBI" id="CHEBI:456216"/>
        <dbReference type="EC" id="6.3.5.5"/>
    </reaction>
</comment>
<dbReference type="NCBIfam" id="NF003671">
    <property type="entry name" value="PRK05294.1"/>
    <property type="match status" value="1"/>
</dbReference>
<dbReference type="EMBL" id="DSFP01000065">
    <property type="protein sequence ID" value="HEW46464.1"/>
    <property type="molecule type" value="Genomic_DNA"/>
</dbReference>
<dbReference type="InterPro" id="IPR058047">
    <property type="entry name" value="CPSase_preATP-grasp"/>
</dbReference>
<organism evidence="26">
    <name type="scientific">Hydrogenobacter sp</name>
    <dbReference type="NCBI Taxonomy" id="2152829"/>
    <lineage>
        <taxon>Bacteria</taxon>
        <taxon>Pseudomonadati</taxon>
        <taxon>Aquificota</taxon>
        <taxon>Aquificia</taxon>
        <taxon>Aquificales</taxon>
        <taxon>Aquificaceae</taxon>
        <taxon>Hydrogenobacter</taxon>
    </lineage>
</organism>
<dbReference type="Pfam" id="PF02786">
    <property type="entry name" value="CPSase_L_D2"/>
    <property type="match status" value="1"/>
</dbReference>
<feature type="domain" description="ATP-grasp" evidence="24">
    <location>
        <begin position="121"/>
        <end position="312"/>
    </location>
</feature>
<dbReference type="Gene3D" id="3.40.50.20">
    <property type="match status" value="1"/>
</dbReference>
<evidence type="ECO:0000256" key="3">
    <source>
        <dbReference type="ARBA" id="ARBA00004812"/>
    </source>
</evidence>
<dbReference type="GO" id="GO:0046872">
    <property type="term" value="F:metal ion binding"/>
    <property type="evidence" value="ECO:0007669"/>
    <property type="project" value="UniProtKB-KW"/>
</dbReference>
<evidence type="ECO:0000256" key="16">
    <source>
        <dbReference type="ARBA" id="ARBA00044063"/>
    </source>
</evidence>
<evidence type="ECO:0000256" key="9">
    <source>
        <dbReference type="ARBA" id="ARBA00022605"/>
    </source>
</evidence>
<evidence type="ECO:0000259" key="24">
    <source>
        <dbReference type="PROSITE" id="PS50975"/>
    </source>
</evidence>
<comment type="similarity">
    <text evidence="5">Belongs to the CarB family.</text>
</comment>
<dbReference type="EC" id="6.3.5.5" evidence="6"/>
<dbReference type="InterPro" id="IPR011761">
    <property type="entry name" value="ATP-grasp"/>
</dbReference>
<dbReference type="InterPro" id="IPR005483">
    <property type="entry name" value="CPSase_dom"/>
</dbReference>
<evidence type="ECO:0000256" key="8">
    <source>
        <dbReference type="ARBA" id="ARBA00022598"/>
    </source>
</evidence>
<dbReference type="PROSITE" id="PS00866">
    <property type="entry name" value="CPSASE_1"/>
    <property type="match status" value="1"/>
</dbReference>
<evidence type="ECO:0000256" key="20">
    <source>
        <dbReference type="ARBA" id="ARBA00062056"/>
    </source>
</evidence>
<dbReference type="CDD" id="cd01424">
    <property type="entry name" value="MGS_CPS_II"/>
    <property type="match status" value="1"/>
</dbReference>
<keyword evidence="11 23" id="KW-0547">Nucleotide-binding</keyword>
<dbReference type="GO" id="GO:0006541">
    <property type="term" value="P:glutamine metabolic process"/>
    <property type="evidence" value="ECO:0007669"/>
    <property type="project" value="TreeGrafter"/>
</dbReference>
<evidence type="ECO:0000256" key="10">
    <source>
        <dbReference type="ARBA" id="ARBA00022723"/>
    </source>
</evidence>
<keyword evidence="13" id="KW-0460">Magnesium</keyword>
<evidence type="ECO:0000256" key="2">
    <source>
        <dbReference type="ARBA" id="ARBA00001946"/>
    </source>
</evidence>
<evidence type="ECO:0000256" key="15">
    <source>
        <dbReference type="ARBA" id="ARBA00023211"/>
    </source>
</evidence>
<comment type="function">
    <text evidence="19">Large subunit of the glutamine-dependent carbamoyl phosphate synthetase (CPSase). CPSase catalyzes the formation of carbamoyl phosphate from the ammonia moiety of glutamine, carbonate, and phosphate donated by ATP, constituting the first step of 2 biosynthetic pathways, one leading to arginine and/or urea and the other to pyrimidine nucleotides. The large subunit (synthetase) binds the substrates ammonia (free or transferred from glutamine from the small subunit), hydrogencarbonate and ATP and carries out an ATP-coupled ligase reaction, activating hydrogencarbonate by forming carboxy phosphate which reacts with ammonia to form carbamoyl phosphate.</text>
</comment>
<evidence type="ECO:0000256" key="11">
    <source>
        <dbReference type="ARBA" id="ARBA00022741"/>
    </source>
</evidence>
<dbReference type="InterPro" id="IPR005479">
    <property type="entry name" value="CPAse_ATP-bd"/>
</dbReference>
<evidence type="ECO:0000313" key="26">
    <source>
        <dbReference type="EMBL" id="HEW46464.1"/>
    </source>
</evidence>
<accession>A0A7C2Z6P0</accession>
<dbReference type="PANTHER" id="PTHR11405:SF53">
    <property type="entry name" value="CARBAMOYL-PHOSPHATE SYNTHASE [AMMONIA], MITOCHONDRIAL"/>
    <property type="match status" value="1"/>
</dbReference>
<dbReference type="SUPFAM" id="SSF52440">
    <property type="entry name" value="PreATP-grasp domain"/>
    <property type="match status" value="1"/>
</dbReference>
<dbReference type="Pfam" id="PF25596">
    <property type="entry name" value="CPSase_L_D1"/>
    <property type="match status" value="1"/>
</dbReference>
<dbReference type="PROSITE" id="PS00867">
    <property type="entry name" value="CPSASE_2"/>
    <property type="match status" value="1"/>
</dbReference>
<dbReference type="FunFam" id="3.30.470.20:FF:000013">
    <property type="entry name" value="Carbamoyl-phosphate synthase large chain"/>
    <property type="match status" value="1"/>
</dbReference>
<dbReference type="SUPFAM" id="SSF56059">
    <property type="entry name" value="Glutathione synthetase ATP-binding domain-like"/>
    <property type="match status" value="1"/>
</dbReference>
<name>A0A7C2Z6P0_9AQUI</name>
<dbReference type="GO" id="GO:0005737">
    <property type="term" value="C:cytoplasm"/>
    <property type="evidence" value="ECO:0007669"/>
    <property type="project" value="TreeGrafter"/>
</dbReference>
<comment type="cofactor">
    <cofactor evidence="2">
        <name>Mg(2+)</name>
        <dbReference type="ChEBI" id="CHEBI:18420"/>
    </cofactor>
</comment>
<evidence type="ECO:0000256" key="1">
    <source>
        <dbReference type="ARBA" id="ARBA00001936"/>
    </source>
</evidence>
<gene>
    <name evidence="26" type="primary">carB</name>
    <name evidence="26" type="ORF">ENO47_07370</name>
</gene>
<dbReference type="FunFam" id="3.40.50.20:FF:000002">
    <property type="entry name" value="Carbamoyl-phosphate synthase large chain"/>
    <property type="match status" value="1"/>
</dbReference>
<proteinExistence type="inferred from homology"/>
<evidence type="ECO:0000259" key="25">
    <source>
        <dbReference type="PROSITE" id="PS51855"/>
    </source>
</evidence>
<dbReference type="PROSITE" id="PS50975">
    <property type="entry name" value="ATP_GRASP"/>
    <property type="match status" value="1"/>
</dbReference>
<feature type="domain" description="MGS-like" evidence="25">
    <location>
        <begin position="395"/>
        <end position="530"/>
    </location>
</feature>
<dbReference type="PANTHER" id="PTHR11405">
    <property type="entry name" value="CARBAMOYLTRANSFERASE FAMILY MEMBER"/>
    <property type="match status" value="1"/>
</dbReference>
<dbReference type="FunFam" id="3.30.1490.20:FF:000001">
    <property type="entry name" value="Carbamoyl-phosphate synthase large chain"/>
    <property type="match status" value="1"/>
</dbReference>
<sequence>MKKVLILGSGPNRIGQGIEFDYACVHAVFALKEQGIRTIMLNCNPETVSTDYDTADALYFEPIVLENVLEVIRREKPDGVFLQFGGQTPLKLSLPLKNLGINILGTPPESIDMAEDRELFRNLISSLGIKQPPSGTARTKEEALKIAQEIGYPVLVRPSYVLGGRAMRIVYDEEELLKYLEEAVSVSYERPILIDKYLSDSVEVDVDAIGDGEDYLIGAVMEHIEEAGVHSGDSAASIPPYTLSKDVVEEIKRQSKLIAKALKVKGLVNLQFAVKDGEVYVLEVNPRASRTVPFVSKTIGYPLAKLSALIGIGKRLRDLVPEVFERLSQGKAHFASDFMPADKHIYSVKEVVFPWNRFPEEDPVLGPEMKSTGEVMGIAEDFGLAYYKAQLAAGSRLPLKGRVFISVADRDKPKIVDLVKGFLELGFEVYATSGTYRFLKESSLDVKHVLKVSEGRPNVVDMIKNQEIDLIINTPTGRKERGDAYHIRRSAVQYRVPYTTTVRGGYAMLLAIRSYLNNGGRLKVYALQDL</sequence>
<comment type="cofactor">
    <cofactor evidence="1">
        <name>Mn(2+)</name>
        <dbReference type="ChEBI" id="CHEBI:29035"/>
    </cofactor>
</comment>
<dbReference type="SMART" id="SM00851">
    <property type="entry name" value="MGS"/>
    <property type="match status" value="1"/>
</dbReference>
<dbReference type="UniPathway" id="UPA00070">
    <property type="reaction ID" value="UER00115"/>
</dbReference>
<evidence type="ECO:0000256" key="22">
    <source>
        <dbReference type="ARBA" id="ARBA00083945"/>
    </source>
</evidence>
<dbReference type="InterPro" id="IPR036914">
    <property type="entry name" value="MGS-like_dom_sf"/>
</dbReference>
<evidence type="ECO:0000256" key="5">
    <source>
        <dbReference type="ARBA" id="ARBA00009799"/>
    </source>
</evidence>
<evidence type="ECO:0000256" key="14">
    <source>
        <dbReference type="ARBA" id="ARBA00022975"/>
    </source>
</evidence>
<dbReference type="InterPro" id="IPR011607">
    <property type="entry name" value="MGS-like_dom"/>
</dbReference>
<evidence type="ECO:0000256" key="13">
    <source>
        <dbReference type="ARBA" id="ARBA00022842"/>
    </source>
</evidence>
<dbReference type="InterPro" id="IPR033937">
    <property type="entry name" value="MGS_CPS_CarB"/>
</dbReference>
<dbReference type="Gene3D" id="3.30.470.20">
    <property type="entry name" value="ATP-grasp fold, B domain"/>
    <property type="match status" value="1"/>
</dbReference>
<evidence type="ECO:0000256" key="17">
    <source>
        <dbReference type="ARBA" id="ARBA00047359"/>
    </source>
</evidence>
<evidence type="ECO:0000256" key="12">
    <source>
        <dbReference type="ARBA" id="ARBA00022840"/>
    </source>
</evidence>
<comment type="subunit">
    <text evidence="20">Composed of two chains; the small (or glutamine) chain promotes the hydrolysis of glutamine to ammonia, which is used by the large (or ammonia) chain to synthesize carbamoyl phosphate. Tetramer of heterodimers (alpha,beta)4.</text>
</comment>
<keyword evidence="9" id="KW-0028">Amino-acid biosynthesis</keyword>
<keyword evidence="8 26" id="KW-0436">Ligase</keyword>
<keyword evidence="10" id="KW-0479">Metal-binding</keyword>
<reference evidence="26" key="1">
    <citation type="journal article" date="2020" name="mSystems">
        <title>Genome- and Community-Level Interaction Insights into Carbon Utilization and Element Cycling Functions of Hydrothermarchaeota in Hydrothermal Sediment.</title>
        <authorList>
            <person name="Zhou Z."/>
            <person name="Liu Y."/>
            <person name="Xu W."/>
            <person name="Pan J."/>
            <person name="Luo Z.H."/>
            <person name="Li M."/>
        </authorList>
    </citation>
    <scope>NUCLEOTIDE SEQUENCE [LARGE SCALE GENOMIC DNA]</scope>
    <source>
        <strain evidence="26">SpSt-132</strain>
    </source>
</reference>
<dbReference type="SUPFAM" id="SSF52335">
    <property type="entry name" value="Methylglyoxal synthase-like"/>
    <property type="match status" value="1"/>
</dbReference>
<keyword evidence="14" id="KW-0665">Pyrimidine biosynthesis</keyword>
<comment type="pathway">
    <text evidence="4">Amino-acid biosynthesis; L-arginine biosynthesis; carbamoyl phosphate from bicarbonate: step 1/1.</text>
</comment>
<dbReference type="GO" id="GO:0004087">
    <property type="term" value="F:carbamoyl-phosphate synthase (ammonia) activity"/>
    <property type="evidence" value="ECO:0007669"/>
    <property type="project" value="UniProtKB-EC"/>
</dbReference>
<evidence type="ECO:0000256" key="18">
    <source>
        <dbReference type="ARBA" id="ARBA00048816"/>
    </source>
</evidence>
<keyword evidence="12 23" id="KW-0067">ATP-binding</keyword>
<dbReference type="EC" id="6.3.4.16" evidence="16"/>
<evidence type="ECO:0000256" key="7">
    <source>
        <dbReference type="ARBA" id="ARBA00022571"/>
    </source>
</evidence>
<comment type="caution">
    <text evidence="26">The sequence shown here is derived from an EMBL/GenBank/DDBJ whole genome shotgun (WGS) entry which is preliminary data.</text>
</comment>
<comment type="pathway">
    <text evidence="3">Pyrimidine metabolism; UMP biosynthesis via de novo pathway; (S)-dihydroorotate from bicarbonate: step 1/3.</text>
</comment>
<dbReference type="PROSITE" id="PS51855">
    <property type="entry name" value="MGS"/>
    <property type="match status" value="1"/>
</dbReference>
<evidence type="ECO:0000256" key="21">
    <source>
        <dbReference type="ARBA" id="ARBA00067580"/>
    </source>
</evidence>
<keyword evidence="7" id="KW-0055">Arginine biosynthesis</keyword>
<dbReference type="GO" id="GO:0006526">
    <property type="term" value="P:L-arginine biosynthetic process"/>
    <property type="evidence" value="ECO:0007669"/>
    <property type="project" value="UniProtKB-KW"/>
</dbReference>
<evidence type="ECO:0000256" key="4">
    <source>
        <dbReference type="ARBA" id="ARBA00005077"/>
    </source>
</evidence>
<evidence type="ECO:0000256" key="19">
    <source>
        <dbReference type="ARBA" id="ARBA00057223"/>
    </source>
</evidence>
<evidence type="ECO:0000256" key="23">
    <source>
        <dbReference type="PROSITE-ProRule" id="PRU00409"/>
    </source>
</evidence>
<dbReference type="GO" id="GO:0004088">
    <property type="term" value="F:carbamoyl-phosphate synthase (glutamine-hydrolyzing) activity"/>
    <property type="evidence" value="ECO:0007669"/>
    <property type="project" value="UniProtKB-EC"/>
</dbReference>
<dbReference type="Gene3D" id="3.40.50.1380">
    <property type="entry name" value="Methylglyoxal synthase-like domain"/>
    <property type="match status" value="1"/>
</dbReference>
<dbReference type="Pfam" id="PF02142">
    <property type="entry name" value="MGS"/>
    <property type="match status" value="1"/>
</dbReference>
<evidence type="ECO:0000256" key="6">
    <source>
        <dbReference type="ARBA" id="ARBA00012738"/>
    </source>
</evidence>
<dbReference type="GO" id="GO:0005524">
    <property type="term" value="F:ATP binding"/>
    <property type="evidence" value="ECO:0007669"/>
    <property type="project" value="UniProtKB-UniRule"/>
</dbReference>
<dbReference type="InterPro" id="IPR016185">
    <property type="entry name" value="PreATP-grasp_dom_sf"/>
</dbReference>
<dbReference type="PRINTS" id="PR00098">
    <property type="entry name" value="CPSASE"/>
</dbReference>
<keyword evidence="15" id="KW-0464">Manganese</keyword>
<dbReference type="AlphaFoldDB" id="A0A7C2Z6P0"/>